<feature type="domain" description="Glycosyl transferase family 25" evidence="1">
    <location>
        <begin position="30"/>
        <end position="195"/>
    </location>
</feature>
<sequence>MKGSGNDMTVKNKTIKNKNKITDNNNIDIIYWINMDKSRTRRIHMKKLLKNDIFRHIEKKRIKAVDGSKPNIETELSSIFENMDLCKYNLKEYAGLLSHLNTLIEFSNSNNNIALIFEDDVSLEYKKYWTESIQQVIQNAPKNWDVLQLSININKNSVLAKYVKKPLYVKGCAACAAAYIINKQGVLRFLHKVRKNGKFILHKNTEHYADIYMFENMNTYVYRYPMFTYIIKDSTQHPDHLVSHAQSKQIVDELVKKHYDDTINS</sequence>
<reference evidence="2" key="1">
    <citation type="journal article" date="2020" name="Nature">
        <title>Giant virus diversity and host interactions through global metagenomics.</title>
        <authorList>
            <person name="Schulz F."/>
            <person name="Roux S."/>
            <person name="Paez-Espino D."/>
            <person name="Jungbluth S."/>
            <person name="Walsh D.A."/>
            <person name="Denef V.J."/>
            <person name="McMahon K.D."/>
            <person name="Konstantinidis K.T."/>
            <person name="Eloe-Fadrosh E.A."/>
            <person name="Kyrpides N.C."/>
            <person name="Woyke T."/>
        </authorList>
    </citation>
    <scope>NUCLEOTIDE SEQUENCE</scope>
    <source>
        <strain evidence="2">GVMAG-M-3300023174-111</strain>
    </source>
</reference>
<accession>A0A6C0D3D2</accession>
<protein>
    <recommendedName>
        <fullName evidence="1">Glycosyl transferase family 25 domain-containing protein</fullName>
    </recommendedName>
</protein>
<dbReference type="EMBL" id="MN739531">
    <property type="protein sequence ID" value="QHT11071.1"/>
    <property type="molecule type" value="Genomic_DNA"/>
</dbReference>
<organism evidence="2">
    <name type="scientific">viral metagenome</name>
    <dbReference type="NCBI Taxonomy" id="1070528"/>
    <lineage>
        <taxon>unclassified sequences</taxon>
        <taxon>metagenomes</taxon>
        <taxon>organismal metagenomes</taxon>
    </lineage>
</organism>
<dbReference type="Pfam" id="PF01755">
    <property type="entry name" value="Glyco_transf_25"/>
    <property type="match status" value="1"/>
</dbReference>
<proteinExistence type="predicted"/>
<dbReference type="InterPro" id="IPR002654">
    <property type="entry name" value="Glyco_trans_25"/>
</dbReference>
<dbReference type="AlphaFoldDB" id="A0A6C0D3D2"/>
<name>A0A6C0D3D2_9ZZZZ</name>
<evidence type="ECO:0000259" key="1">
    <source>
        <dbReference type="Pfam" id="PF01755"/>
    </source>
</evidence>
<evidence type="ECO:0000313" key="2">
    <source>
        <dbReference type="EMBL" id="QHT11071.1"/>
    </source>
</evidence>